<dbReference type="EMBL" id="JAIWYP010000008">
    <property type="protein sequence ID" value="KAH3786887.1"/>
    <property type="molecule type" value="Genomic_DNA"/>
</dbReference>
<evidence type="ECO:0000256" key="1">
    <source>
        <dbReference type="SAM" id="SignalP"/>
    </source>
</evidence>
<sequence>MANMRAVYLFAWCLVYAVCISQVYSSSIICEHSSMYLSCPEDQVLEIGTAIYGRTRKDICPHRDNKRTDCKSKTSTETVKKLCQGKQLCHLIAKNNILGNPCGDTHKYLEVTYECIW</sequence>
<comment type="caution">
    <text evidence="3">The sequence shown here is derived from an EMBL/GenBank/DDBJ whole genome shotgun (WGS) entry which is preliminary data.</text>
</comment>
<proteinExistence type="predicted"/>
<dbReference type="GO" id="GO:0030246">
    <property type="term" value="F:carbohydrate binding"/>
    <property type="evidence" value="ECO:0007669"/>
    <property type="project" value="InterPro"/>
</dbReference>
<name>A0A9D4EZS7_DREPO</name>
<evidence type="ECO:0000313" key="3">
    <source>
        <dbReference type="EMBL" id="KAH3786887.1"/>
    </source>
</evidence>
<dbReference type="PROSITE" id="PS50228">
    <property type="entry name" value="SUEL_LECTIN"/>
    <property type="match status" value="1"/>
</dbReference>
<reference evidence="3" key="1">
    <citation type="journal article" date="2019" name="bioRxiv">
        <title>The Genome of the Zebra Mussel, Dreissena polymorpha: A Resource for Invasive Species Research.</title>
        <authorList>
            <person name="McCartney M.A."/>
            <person name="Auch B."/>
            <person name="Kono T."/>
            <person name="Mallez S."/>
            <person name="Zhang Y."/>
            <person name="Obille A."/>
            <person name="Becker A."/>
            <person name="Abrahante J.E."/>
            <person name="Garbe J."/>
            <person name="Badalamenti J.P."/>
            <person name="Herman A."/>
            <person name="Mangelson H."/>
            <person name="Liachko I."/>
            <person name="Sullivan S."/>
            <person name="Sone E.D."/>
            <person name="Koren S."/>
            <person name="Silverstein K.A.T."/>
            <person name="Beckman K.B."/>
            <person name="Gohl D.M."/>
        </authorList>
    </citation>
    <scope>NUCLEOTIDE SEQUENCE</scope>
    <source>
        <strain evidence="3">Duluth1</strain>
        <tissue evidence="3">Whole animal</tissue>
    </source>
</reference>
<gene>
    <name evidence="3" type="ORF">DPMN_165002</name>
</gene>
<dbReference type="Proteomes" id="UP000828390">
    <property type="component" value="Unassembled WGS sequence"/>
</dbReference>
<evidence type="ECO:0000259" key="2">
    <source>
        <dbReference type="PROSITE" id="PS50228"/>
    </source>
</evidence>
<protein>
    <recommendedName>
        <fullName evidence="2">SUEL-type lectin domain-containing protein</fullName>
    </recommendedName>
</protein>
<dbReference type="Gene3D" id="2.60.120.740">
    <property type="match status" value="1"/>
</dbReference>
<dbReference type="AlphaFoldDB" id="A0A9D4EZS7"/>
<keyword evidence="1" id="KW-0732">Signal</keyword>
<dbReference type="FunFam" id="2.60.120.740:FF:000001">
    <property type="entry name" value="Adhesion G protein-coupled receptor L2"/>
    <property type="match status" value="1"/>
</dbReference>
<dbReference type="PANTHER" id="PTHR46780">
    <property type="entry name" value="PROTEIN EVA-1"/>
    <property type="match status" value="1"/>
</dbReference>
<dbReference type="CDD" id="cd22827">
    <property type="entry name" value="Gal_Rha_Lectin_SUL-I-like"/>
    <property type="match status" value="1"/>
</dbReference>
<evidence type="ECO:0000313" key="4">
    <source>
        <dbReference type="Proteomes" id="UP000828390"/>
    </source>
</evidence>
<dbReference type="Pfam" id="PF02140">
    <property type="entry name" value="SUEL_Lectin"/>
    <property type="match status" value="1"/>
</dbReference>
<accession>A0A9D4EZS7</accession>
<feature type="chain" id="PRO_5039481275" description="SUEL-type lectin domain-containing protein" evidence="1">
    <location>
        <begin position="26"/>
        <end position="117"/>
    </location>
</feature>
<reference evidence="3" key="2">
    <citation type="submission" date="2020-11" db="EMBL/GenBank/DDBJ databases">
        <authorList>
            <person name="McCartney M.A."/>
            <person name="Auch B."/>
            <person name="Kono T."/>
            <person name="Mallez S."/>
            <person name="Becker A."/>
            <person name="Gohl D.M."/>
            <person name="Silverstein K.A.T."/>
            <person name="Koren S."/>
            <person name="Bechman K.B."/>
            <person name="Herman A."/>
            <person name="Abrahante J.E."/>
            <person name="Garbe J."/>
        </authorList>
    </citation>
    <scope>NUCLEOTIDE SEQUENCE</scope>
    <source>
        <strain evidence="3">Duluth1</strain>
        <tissue evidence="3">Whole animal</tissue>
    </source>
</reference>
<organism evidence="3 4">
    <name type="scientific">Dreissena polymorpha</name>
    <name type="common">Zebra mussel</name>
    <name type="synonym">Mytilus polymorpha</name>
    <dbReference type="NCBI Taxonomy" id="45954"/>
    <lineage>
        <taxon>Eukaryota</taxon>
        <taxon>Metazoa</taxon>
        <taxon>Spiralia</taxon>
        <taxon>Lophotrochozoa</taxon>
        <taxon>Mollusca</taxon>
        <taxon>Bivalvia</taxon>
        <taxon>Autobranchia</taxon>
        <taxon>Heteroconchia</taxon>
        <taxon>Euheterodonta</taxon>
        <taxon>Imparidentia</taxon>
        <taxon>Neoheterodontei</taxon>
        <taxon>Myida</taxon>
        <taxon>Dreissenoidea</taxon>
        <taxon>Dreissenidae</taxon>
        <taxon>Dreissena</taxon>
    </lineage>
</organism>
<feature type="domain" description="SUEL-type lectin" evidence="2">
    <location>
        <begin position="29"/>
        <end position="116"/>
    </location>
</feature>
<feature type="signal peptide" evidence="1">
    <location>
        <begin position="1"/>
        <end position="25"/>
    </location>
</feature>
<dbReference type="InterPro" id="IPR043159">
    <property type="entry name" value="Lectin_gal-bd_sf"/>
</dbReference>
<dbReference type="InterPro" id="IPR000922">
    <property type="entry name" value="Lectin_gal-bd_dom"/>
</dbReference>
<keyword evidence="4" id="KW-1185">Reference proteome</keyword>